<dbReference type="Proteomes" id="UP000005268">
    <property type="component" value="Chromosome"/>
</dbReference>
<protein>
    <submittedName>
        <fullName evidence="1">Uncharacterized protein</fullName>
    </submittedName>
</protein>
<evidence type="ECO:0000313" key="1">
    <source>
        <dbReference type="EMBL" id="AFK68457.1"/>
    </source>
</evidence>
<name>I3USI6_PSEPU</name>
<accession>I3USI6</accession>
<dbReference type="KEGG" id="ppi:YSA_03117"/>
<dbReference type="EMBL" id="CP003588">
    <property type="protein sequence ID" value="AFK68457.1"/>
    <property type="molecule type" value="Genomic_DNA"/>
</dbReference>
<proteinExistence type="predicted"/>
<dbReference type="AlphaFoldDB" id="I3USI6"/>
<reference evidence="1 2" key="1">
    <citation type="journal article" date="2012" name="J. Bacteriol.">
        <title>Complete Genome Sequence of the Naphthalene-Degrading Pseudomonas putida Strain ND6.</title>
        <authorList>
            <person name="Li S."/>
            <person name="Zhao H."/>
            <person name="Li Y."/>
            <person name="Niu S."/>
            <person name="Cai B."/>
        </authorList>
    </citation>
    <scope>NUCLEOTIDE SEQUENCE [LARGE SCALE GENOMIC DNA]</scope>
    <source>
        <strain evidence="1 2">ND6</strain>
    </source>
</reference>
<evidence type="ECO:0000313" key="2">
    <source>
        <dbReference type="Proteomes" id="UP000005268"/>
    </source>
</evidence>
<organism evidence="1 2">
    <name type="scientific">Pseudomonas putida ND6</name>
    <dbReference type="NCBI Taxonomy" id="231023"/>
    <lineage>
        <taxon>Bacteria</taxon>
        <taxon>Pseudomonadati</taxon>
        <taxon>Pseudomonadota</taxon>
        <taxon>Gammaproteobacteria</taxon>
        <taxon>Pseudomonadales</taxon>
        <taxon>Pseudomonadaceae</taxon>
        <taxon>Pseudomonas</taxon>
    </lineage>
</organism>
<sequence length="152" mass="16662">MAMSDTSVEQKPVQEIKKTPAKGNVTAVISLAGQKEDFVSEGVDYGSAEKSAWLYAYKGQAEDADVYIDFDLELQEGVRDVVIGGEANRALVHKRGTTYGGYAKSGRIRKLEMTATSIRAESFEFEGEDDLQRPFRVVGGPFDIYVIAPSVE</sequence>
<dbReference type="HOGENOM" id="CLU_1738969_0_0_6"/>
<gene>
    <name evidence="1" type="ORF">YSA_03117</name>
</gene>